<name>A0ABS4J8N7_9BACL</name>
<evidence type="ECO:0000256" key="2">
    <source>
        <dbReference type="ARBA" id="ARBA00022833"/>
    </source>
</evidence>
<dbReference type="PROSITE" id="PS00059">
    <property type="entry name" value="ADH_ZINC"/>
    <property type="match status" value="1"/>
</dbReference>
<evidence type="ECO:0000256" key="3">
    <source>
        <dbReference type="ARBA" id="ARBA00023002"/>
    </source>
</evidence>
<comment type="caution">
    <text evidence="7">The sequence shown here is derived from an EMBL/GenBank/DDBJ whole genome shotgun (WGS) entry which is preliminary data.</text>
</comment>
<dbReference type="InterPro" id="IPR002328">
    <property type="entry name" value="ADH_Zn_CS"/>
</dbReference>
<feature type="domain" description="Alcohol dehydrogenase-like N-terminal" evidence="6">
    <location>
        <begin position="27"/>
        <end position="136"/>
    </location>
</feature>
<keyword evidence="3" id="KW-0560">Oxidoreductase</keyword>
<evidence type="ECO:0000259" key="5">
    <source>
        <dbReference type="Pfam" id="PF00107"/>
    </source>
</evidence>
<reference evidence="7 8" key="1">
    <citation type="submission" date="2021-03" db="EMBL/GenBank/DDBJ databases">
        <title>Genomic Encyclopedia of Type Strains, Phase IV (KMG-IV): sequencing the most valuable type-strain genomes for metagenomic binning, comparative biology and taxonomic classification.</title>
        <authorList>
            <person name="Goeker M."/>
        </authorList>
    </citation>
    <scope>NUCLEOTIDE SEQUENCE [LARGE SCALE GENOMIC DNA]</scope>
    <source>
        <strain evidence="7 8">DSM 26048</strain>
    </source>
</reference>
<gene>
    <name evidence="7" type="ORF">J2Z66_007268</name>
</gene>
<dbReference type="PANTHER" id="PTHR43401:SF2">
    <property type="entry name" value="L-THREONINE 3-DEHYDROGENASE"/>
    <property type="match status" value="1"/>
</dbReference>
<dbReference type="InterPro" id="IPR011032">
    <property type="entry name" value="GroES-like_sf"/>
</dbReference>
<comment type="similarity">
    <text evidence="4">Belongs to the zinc-containing alcohol dehydrogenase family.</text>
</comment>
<keyword evidence="2 4" id="KW-0862">Zinc</keyword>
<evidence type="ECO:0000259" key="6">
    <source>
        <dbReference type="Pfam" id="PF08240"/>
    </source>
</evidence>
<dbReference type="Proteomes" id="UP001519287">
    <property type="component" value="Unassembled WGS sequence"/>
</dbReference>
<sequence length="339" mass="36449">MSELMRALVYEGPKEMNIREVAIPVPGADEVLIRIERVGICGSELSGFLGHNSLRKPPLIMGHEFSGTIAQIGSGVKGFQLQDRVTANPLVTCGRCTACTTGAAQLCEQRKLLGAHLPGAFAEYVAVPERNVLKLADHVSFEEGAFTEPFACGVRIVRLLDLKPADRLLVVGAGPIGLFALQAAQVHGLSGIIVVDLNEQRLEIARELGATAVRSLEELKESERVFDAAIDGVGMTVTRKLCVESVRPGGRVAFSGLHEADSSLPINTAIRNEVMMYGSFAYAPYDFETALKWISEGRVNLLPWTVNDDLANGGACFTKLLEAPGKIAKIMLEVPLGAR</sequence>
<evidence type="ECO:0000256" key="1">
    <source>
        <dbReference type="ARBA" id="ARBA00022723"/>
    </source>
</evidence>
<dbReference type="SUPFAM" id="SSF51735">
    <property type="entry name" value="NAD(P)-binding Rossmann-fold domains"/>
    <property type="match status" value="1"/>
</dbReference>
<evidence type="ECO:0000313" key="7">
    <source>
        <dbReference type="EMBL" id="MBP1995626.1"/>
    </source>
</evidence>
<dbReference type="InterPro" id="IPR013154">
    <property type="entry name" value="ADH-like_N"/>
</dbReference>
<evidence type="ECO:0000256" key="4">
    <source>
        <dbReference type="RuleBase" id="RU361277"/>
    </source>
</evidence>
<accession>A0ABS4J8N7</accession>
<dbReference type="InterPro" id="IPR013149">
    <property type="entry name" value="ADH-like_C"/>
</dbReference>
<dbReference type="Pfam" id="PF00107">
    <property type="entry name" value="ADH_zinc_N"/>
    <property type="match status" value="1"/>
</dbReference>
<dbReference type="EMBL" id="JAGGLB010000036">
    <property type="protein sequence ID" value="MBP1995626.1"/>
    <property type="molecule type" value="Genomic_DNA"/>
</dbReference>
<feature type="domain" description="Alcohol dehydrogenase-like C-terminal" evidence="5">
    <location>
        <begin position="175"/>
        <end position="296"/>
    </location>
</feature>
<keyword evidence="1 4" id="KW-0479">Metal-binding</keyword>
<dbReference type="InterPro" id="IPR050129">
    <property type="entry name" value="Zn_alcohol_dh"/>
</dbReference>
<dbReference type="Gene3D" id="3.40.50.720">
    <property type="entry name" value="NAD(P)-binding Rossmann-like Domain"/>
    <property type="match status" value="1"/>
</dbReference>
<dbReference type="Gene3D" id="3.90.180.10">
    <property type="entry name" value="Medium-chain alcohol dehydrogenases, catalytic domain"/>
    <property type="match status" value="1"/>
</dbReference>
<protein>
    <submittedName>
        <fullName evidence="7">Threonine dehydrogenase-like Zn-dependent dehydrogenase</fullName>
    </submittedName>
</protein>
<dbReference type="PANTHER" id="PTHR43401">
    <property type="entry name" value="L-THREONINE 3-DEHYDROGENASE"/>
    <property type="match status" value="1"/>
</dbReference>
<keyword evidence="8" id="KW-1185">Reference proteome</keyword>
<organism evidence="7 8">
    <name type="scientific">Paenibacillus eucommiae</name>
    <dbReference type="NCBI Taxonomy" id="1355755"/>
    <lineage>
        <taxon>Bacteria</taxon>
        <taxon>Bacillati</taxon>
        <taxon>Bacillota</taxon>
        <taxon>Bacilli</taxon>
        <taxon>Bacillales</taxon>
        <taxon>Paenibacillaceae</taxon>
        <taxon>Paenibacillus</taxon>
    </lineage>
</organism>
<dbReference type="InterPro" id="IPR036291">
    <property type="entry name" value="NAD(P)-bd_dom_sf"/>
</dbReference>
<proteinExistence type="inferred from homology"/>
<dbReference type="Pfam" id="PF08240">
    <property type="entry name" value="ADH_N"/>
    <property type="match status" value="1"/>
</dbReference>
<evidence type="ECO:0000313" key="8">
    <source>
        <dbReference type="Proteomes" id="UP001519287"/>
    </source>
</evidence>
<dbReference type="SUPFAM" id="SSF50129">
    <property type="entry name" value="GroES-like"/>
    <property type="match status" value="1"/>
</dbReference>
<comment type="cofactor">
    <cofactor evidence="4">
        <name>Zn(2+)</name>
        <dbReference type="ChEBI" id="CHEBI:29105"/>
    </cofactor>
</comment>
<dbReference type="RefSeq" id="WP_209977413.1">
    <property type="nucleotide sequence ID" value="NZ_JAGGLB010000036.1"/>
</dbReference>
<dbReference type="CDD" id="cd08236">
    <property type="entry name" value="sugar_DH"/>
    <property type="match status" value="1"/>
</dbReference>